<feature type="compositionally biased region" description="Basic and acidic residues" evidence="3">
    <location>
        <begin position="401"/>
        <end position="414"/>
    </location>
</feature>
<feature type="compositionally biased region" description="Low complexity" evidence="3">
    <location>
        <begin position="1"/>
        <end position="11"/>
    </location>
</feature>
<dbReference type="GeneID" id="71986984"/>
<accession>A0A9Q8PA69</accession>
<proteinExistence type="predicted"/>
<feature type="region of interest" description="Disordered" evidence="3">
    <location>
        <begin position="597"/>
        <end position="627"/>
    </location>
</feature>
<gene>
    <name evidence="5" type="ORF">CLAFUR5_07106</name>
</gene>
<feature type="region of interest" description="Disordered" evidence="3">
    <location>
        <begin position="291"/>
        <end position="378"/>
    </location>
</feature>
<dbReference type="KEGG" id="ffu:CLAFUR5_07106"/>
<protein>
    <recommendedName>
        <fullName evidence="4">WHIM1 domain-containing protein</fullName>
    </recommendedName>
</protein>
<feature type="compositionally biased region" description="Basic and acidic residues" evidence="3">
    <location>
        <begin position="291"/>
        <end position="300"/>
    </location>
</feature>
<feature type="compositionally biased region" description="Acidic residues" evidence="3">
    <location>
        <begin position="447"/>
        <end position="460"/>
    </location>
</feature>
<evidence type="ECO:0000256" key="2">
    <source>
        <dbReference type="ARBA" id="ARBA00023242"/>
    </source>
</evidence>
<evidence type="ECO:0000259" key="4">
    <source>
        <dbReference type="Pfam" id="PF15612"/>
    </source>
</evidence>
<dbReference type="OMA" id="HYGPQDI"/>
<evidence type="ECO:0000313" key="5">
    <source>
        <dbReference type="EMBL" id="UJO18724.1"/>
    </source>
</evidence>
<sequence length="627" mass="69065">MESDSDSSLSDAPPEKELQKLAPIFIQAKKATKLKAPPPVASPPRTKRAPSPPHEEVLADNPDIAFIVMFRSRFQEAFPGKTPHFGPQDIERGVVDSVPSPEIQSLLCALLALVLNRKKPVERGHHGRALEEAVLSHKSQWPLKWNGQNPLHGGKDFNNMTPAERLNLLRTLIIWSLGSSEVVAGIIKDKYKQQRHNDDENQPLSVQPWGQDGDKRRYFLVQGLDDHSFRIYREGSRHTRNAHWYSMAGTIDEVKTMAVKLENKEYDGSQAARRLAGKMYAAVPVFEATEEKRNRREYRQQRRAAFTRPEPGFGIYEGRTRGKRMRYTYDEDDESAGGDDSDATSTRRSTRHQSARSTPFEAGPQYTASGRQIRQPRTGEYGESLLSKEVMSDELGPDYDGGERAGSDESDPVHGGRPTRAARGYAYVVDNPRKRKHIDGYNNIDAMSDEEDDATGDDWNSDANASGDENLPDADDVDDAPSEDEDEDDLGERPSGSLIVKLKVPTLGDLASKQQLRDTPPTSPPTPVQVKSEKDSIHSEDTKDGAAKVQSPDTVLNGVMSTDIPEVAASEHATSLTIAQAEHKALAAPVQYPTPGISRDYTGHNGADMNGNAPAPATTEVGGAPTY</sequence>
<comment type="subcellular location">
    <subcellularLocation>
        <location evidence="1">Nucleus</location>
    </subcellularLocation>
</comment>
<feature type="compositionally biased region" description="Acidic residues" evidence="3">
    <location>
        <begin position="330"/>
        <end position="342"/>
    </location>
</feature>
<feature type="region of interest" description="Disordered" evidence="3">
    <location>
        <begin position="393"/>
        <end position="556"/>
    </location>
</feature>
<dbReference type="PANTHER" id="PTHR42107">
    <property type="entry name" value="YALI0D24453P"/>
    <property type="match status" value="1"/>
</dbReference>
<dbReference type="Pfam" id="PF15612">
    <property type="entry name" value="WHIM1"/>
    <property type="match status" value="1"/>
</dbReference>
<name>A0A9Q8PA69_PASFU</name>
<reference evidence="5" key="2">
    <citation type="journal article" date="2022" name="Microb. Genom.">
        <title>A chromosome-scale genome assembly of the tomato pathogen Cladosporium fulvum reveals a compartmentalized genome architecture and the presence of a dispensable chromosome.</title>
        <authorList>
            <person name="Zaccaron A.Z."/>
            <person name="Chen L.H."/>
            <person name="Samaras A."/>
            <person name="Stergiopoulos I."/>
        </authorList>
    </citation>
    <scope>NUCLEOTIDE SEQUENCE</scope>
    <source>
        <strain evidence="5">Race5_Kim</strain>
    </source>
</reference>
<feature type="domain" description="WHIM1" evidence="4">
    <location>
        <begin position="143"/>
        <end position="183"/>
    </location>
</feature>
<dbReference type="InterPro" id="IPR028942">
    <property type="entry name" value="WHIM1_dom"/>
</dbReference>
<feature type="region of interest" description="Disordered" evidence="3">
    <location>
        <begin position="1"/>
        <end position="57"/>
    </location>
</feature>
<dbReference type="Proteomes" id="UP000756132">
    <property type="component" value="Chromosome 6"/>
</dbReference>
<dbReference type="EMBL" id="CP090168">
    <property type="protein sequence ID" value="UJO18724.1"/>
    <property type="molecule type" value="Genomic_DNA"/>
</dbReference>
<evidence type="ECO:0000256" key="1">
    <source>
        <dbReference type="ARBA" id="ARBA00004123"/>
    </source>
</evidence>
<dbReference type="PANTHER" id="PTHR42107:SF1">
    <property type="entry name" value="WHIM1 DOMAIN-CONTAINING PROTEIN"/>
    <property type="match status" value="1"/>
</dbReference>
<evidence type="ECO:0000313" key="6">
    <source>
        <dbReference type="Proteomes" id="UP000756132"/>
    </source>
</evidence>
<organism evidence="5 6">
    <name type="scientific">Passalora fulva</name>
    <name type="common">Tomato leaf mold</name>
    <name type="synonym">Cladosporium fulvum</name>
    <dbReference type="NCBI Taxonomy" id="5499"/>
    <lineage>
        <taxon>Eukaryota</taxon>
        <taxon>Fungi</taxon>
        <taxon>Dikarya</taxon>
        <taxon>Ascomycota</taxon>
        <taxon>Pezizomycotina</taxon>
        <taxon>Dothideomycetes</taxon>
        <taxon>Dothideomycetidae</taxon>
        <taxon>Mycosphaerellales</taxon>
        <taxon>Mycosphaerellaceae</taxon>
        <taxon>Fulvia</taxon>
    </lineage>
</organism>
<dbReference type="OrthoDB" id="349045at2759"/>
<dbReference type="AlphaFoldDB" id="A0A9Q8PA69"/>
<reference evidence="5" key="1">
    <citation type="submission" date="2021-12" db="EMBL/GenBank/DDBJ databases">
        <authorList>
            <person name="Zaccaron A."/>
            <person name="Stergiopoulos I."/>
        </authorList>
    </citation>
    <scope>NUCLEOTIDE SEQUENCE</scope>
    <source>
        <strain evidence="5">Race5_Kim</strain>
    </source>
</reference>
<feature type="compositionally biased region" description="Acidic residues" evidence="3">
    <location>
        <begin position="470"/>
        <end position="490"/>
    </location>
</feature>
<keyword evidence="6" id="KW-1185">Reference proteome</keyword>
<dbReference type="RefSeq" id="XP_047763090.1">
    <property type="nucleotide sequence ID" value="XM_047906254.1"/>
</dbReference>
<evidence type="ECO:0000256" key="3">
    <source>
        <dbReference type="SAM" id="MobiDB-lite"/>
    </source>
</evidence>
<keyword evidence="2" id="KW-0539">Nucleus</keyword>
<feature type="compositionally biased region" description="Basic and acidic residues" evidence="3">
    <location>
        <begin position="531"/>
        <end position="546"/>
    </location>
</feature>
<dbReference type="GO" id="GO:0005634">
    <property type="term" value="C:nucleus"/>
    <property type="evidence" value="ECO:0007669"/>
    <property type="project" value="UniProtKB-SubCell"/>
</dbReference>